<evidence type="ECO:0000313" key="3">
    <source>
        <dbReference type="EMBL" id="CDJ36994.1"/>
    </source>
</evidence>
<dbReference type="OrthoDB" id="1028014at2759"/>
<dbReference type="Pfam" id="PF00856">
    <property type="entry name" value="SET"/>
    <property type="match status" value="1"/>
</dbReference>
<feature type="region of interest" description="Disordered" evidence="1">
    <location>
        <begin position="610"/>
        <end position="780"/>
    </location>
</feature>
<feature type="region of interest" description="Disordered" evidence="1">
    <location>
        <begin position="804"/>
        <end position="824"/>
    </location>
</feature>
<sequence>MASSGSEPLSGLRSLVARVLGATDHTADNKEAPPAEENGKTSELSENMGQNWLSHFAAVAPDHIKRWTNPADGTGNIPYEQLVENLQQFNIPARHASEYTLAQLLGVEPPPQDPPQEEESFSPPTPIPVRPVTPRPHKLGPQAAAYLARKQNPTFTQVIPVREVTKAFVGPVKQRVGSLSGEPCKLLKRPAEASEVPPDYVEVVGSKHIRPIGCNVNTVSRETSSYSGVESVVCPTRTEATCRRLSPIYLKPVVDPSRGVSGAHRESSSEVGRTAAAKFLASIPKRAPGTVDIKHIHTKEDKEVYDAINKPVIYTMGKYVWSKEQADKGDEHSADIPLADACFDKLCKDMFFQEELSSTTTQDLEAEPPKSPAKNENSTLFLPKILELCKESRKELAAFAEEVVETRDDPEVGGKGLFSTVELKKGQVVFVEMPLLTCEIESDSMWTTFTSLNDEQKAVLETLQGFDSDLSKDESLWCILLARANKRIDLAKPFKSFLAKMKRNAHGMPSEGRWGLYPKAAKVNHSCEPNVTYRNLEGLLVYFATRDISRGEKLTMSYIDQLYTSAAFRNKRLLHTKCFTCNCTRCGSMKEKERRILCPSCRPTKLKIVDSGADVPTAPPPSDAAEDTKNREDSCEEKKPQGDRQFSPVEPGTTDGEDTSAQASDDESKPIIQSSDDESKSIIQSSDDESKPIIQSSDDEMGHSAASGPAREDDAALFDLGSSPSECRDEERSDFGEGFLASDEGTRGSNDFTDSASNSDRSPEEMSDCETKQKSFDSGKLSANSTSLMLSVYAMNSCASKSTELGQAESQSEDQSARSLSNAECSSTGTAEYVAPIEPPTPPMYCQRNGNGLWICSSCSGRFTDDDMPIGMEYYFERLYVKLQSKFNFPTTPQWTVDVASLIKSIEVVLGTQHWLYAACNLLLAQLYLGQWVGGMIRDSIFDRSLKHAEVFIKFVETTTREALHVDCAPLVASLMRVLLFNGRWATFEHWVKIGRLEIVKDCLGSWDEAFLSFSEAYAYLQRCHKKGDLPQLSVLHRYAHTAQYTIIQAAEQLEKREAERKKALEKAAQEKERSRQAEEERLRALQERNRRMREHVDLIKAQVAAQGKIKDVTASHSEGVLAKFMLAGVDDCVINDAAMAVQRAHQYAKEMQEAAVQGRRLFPGSLAAEMAYMPPQGVMPSKYLPLIMLDDPLRAIPEKSKQVRQRRAQAAREKAILDARCAQQDFDFEEDESVCGEIASQPEDGIEENIERTMIYRIPGLSGTAPGEFVNVSQLVHDEKGNHAPLPLFKSFFYIDSAERRRSLKADDQSSLIVLGSAGSPPVLSEEKLEDIEAAKYNYLHEERQKFEKDVRDGVLLAATEAGALKDESKLVDVVETANKVIQNMVIQEARAERAIEEARYAVKGIEPPQRPAIETSTVVKVPQDQIPSAKPQAHTTAGVSQKSEPQEKQSLPVESATMPGVWEYVPSHNHEKGPTVFLYPPTSQPAPSSPGALPSFHASDEESRVYMGSRIIKPLDFSHIPPPPKVEDIVGAFGNTHHHYKMSRISMMKTRFGSPTKKANNE</sequence>
<feature type="compositionally biased region" description="Basic and acidic residues" evidence="1">
    <location>
        <begin position="25"/>
        <end position="40"/>
    </location>
</feature>
<dbReference type="EMBL" id="HG673746">
    <property type="protein sequence ID" value="CDJ36994.1"/>
    <property type="molecule type" value="Genomic_DNA"/>
</dbReference>
<reference evidence="3" key="2">
    <citation type="submission" date="2013-10" db="EMBL/GenBank/DDBJ databases">
        <authorList>
            <person name="Aslett M."/>
        </authorList>
    </citation>
    <scope>NUCLEOTIDE SEQUENCE [LARGE SCALE GENOMIC DNA]</scope>
    <source>
        <strain evidence="3">Houghton</strain>
    </source>
</reference>
<proteinExistence type="predicted"/>
<feature type="region of interest" description="Disordered" evidence="1">
    <location>
        <begin position="1427"/>
        <end position="1454"/>
    </location>
</feature>
<dbReference type="PANTHER" id="PTHR47332">
    <property type="entry name" value="SET DOMAIN-CONTAINING PROTEIN 5"/>
    <property type="match status" value="1"/>
</dbReference>
<dbReference type="PROSITE" id="PS50280">
    <property type="entry name" value="SET"/>
    <property type="match status" value="1"/>
</dbReference>
<dbReference type="OMA" id="PTGMERY"/>
<dbReference type="RefSeq" id="XP_013227832.1">
    <property type="nucleotide sequence ID" value="XM_013372378.1"/>
</dbReference>
<feature type="region of interest" description="Disordered" evidence="1">
    <location>
        <begin position="106"/>
        <end position="139"/>
    </location>
</feature>
<feature type="compositionally biased region" description="Polar residues" evidence="1">
    <location>
        <begin position="1435"/>
        <end position="1445"/>
    </location>
</feature>
<dbReference type="VEuPathDB" id="ToxoDB:ETH2_0814500"/>
<dbReference type="PANTHER" id="PTHR47332:SF2">
    <property type="entry name" value="SET-6"/>
    <property type="match status" value="1"/>
</dbReference>
<name>U6KGD0_EIMTE</name>
<feature type="region of interest" description="Disordered" evidence="1">
    <location>
        <begin position="1062"/>
        <end position="1081"/>
    </location>
</feature>
<dbReference type="InterPro" id="IPR001214">
    <property type="entry name" value="SET_dom"/>
</dbReference>
<organism evidence="3 4">
    <name type="scientific">Eimeria tenella</name>
    <name type="common">Coccidian parasite</name>
    <dbReference type="NCBI Taxonomy" id="5802"/>
    <lineage>
        <taxon>Eukaryota</taxon>
        <taxon>Sar</taxon>
        <taxon>Alveolata</taxon>
        <taxon>Apicomplexa</taxon>
        <taxon>Conoidasida</taxon>
        <taxon>Coccidia</taxon>
        <taxon>Eucoccidiorida</taxon>
        <taxon>Eimeriorina</taxon>
        <taxon>Eimeriidae</taxon>
        <taxon>Eimeria</taxon>
    </lineage>
</organism>
<dbReference type="CDD" id="cd20071">
    <property type="entry name" value="SET_SMYD"/>
    <property type="match status" value="1"/>
</dbReference>
<feature type="compositionally biased region" description="Pro residues" evidence="1">
    <location>
        <begin position="123"/>
        <end position="134"/>
    </location>
</feature>
<dbReference type="InterPro" id="IPR053185">
    <property type="entry name" value="SET_domain_protein"/>
</dbReference>
<dbReference type="Proteomes" id="UP000030747">
    <property type="component" value="Unassembled WGS sequence"/>
</dbReference>
<evidence type="ECO:0000313" key="4">
    <source>
        <dbReference type="Proteomes" id="UP000030747"/>
    </source>
</evidence>
<dbReference type="GeneID" id="25250195"/>
<dbReference type="SUPFAM" id="SSF82199">
    <property type="entry name" value="SET domain"/>
    <property type="match status" value="1"/>
</dbReference>
<evidence type="ECO:0000256" key="1">
    <source>
        <dbReference type="SAM" id="MobiDB-lite"/>
    </source>
</evidence>
<reference evidence="3" key="1">
    <citation type="submission" date="2013-10" db="EMBL/GenBank/DDBJ databases">
        <title>Genomic analysis of the causative agents of coccidiosis in chickens.</title>
        <authorList>
            <person name="Reid A.J."/>
            <person name="Blake D."/>
            <person name="Billington K."/>
            <person name="Browne H."/>
            <person name="Dunn M."/>
            <person name="Hung S."/>
            <person name="Kawahara F."/>
            <person name="Miranda-Saavedra D."/>
            <person name="Mourier T."/>
            <person name="Nagra H."/>
            <person name="Otto T.D."/>
            <person name="Rawlings N."/>
            <person name="Sanchez A."/>
            <person name="Sanders M."/>
            <person name="Subramaniam C."/>
            <person name="Tay Y."/>
            <person name="Dear P."/>
            <person name="Doerig C."/>
            <person name="Gruber A."/>
            <person name="Parkinson J."/>
            <person name="Shirley M."/>
            <person name="Wan K.L."/>
            <person name="Berriman M."/>
            <person name="Tomley F."/>
            <person name="Pain A."/>
        </authorList>
    </citation>
    <scope>NUCLEOTIDE SEQUENCE [LARGE SCALE GENOMIC DNA]</scope>
    <source>
        <strain evidence="3">Houghton</strain>
    </source>
</reference>
<dbReference type="Gene3D" id="2.170.270.10">
    <property type="entry name" value="SET domain"/>
    <property type="match status" value="1"/>
</dbReference>
<dbReference type="SMART" id="SM00317">
    <property type="entry name" value="SET"/>
    <property type="match status" value="1"/>
</dbReference>
<dbReference type="InterPro" id="IPR046341">
    <property type="entry name" value="SET_dom_sf"/>
</dbReference>
<feature type="compositionally biased region" description="Basic and acidic residues" evidence="1">
    <location>
        <begin position="726"/>
        <end position="735"/>
    </location>
</feature>
<keyword evidence="4" id="KW-1185">Reference proteome</keyword>
<feature type="region of interest" description="Disordered" evidence="1">
    <location>
        <begin position="20"/>
        <end position="44"/>
    </location>
</feature>
<feature type="domain" description="SET" evidence="2">
    <location>
        <begin position="402"/>
        <end position="559"/>
    </location>
</feature>
<feature type="compositionally biased region" description="Basic and acidic residues" evidence="1">
    <location>
        <begin position="761"/>
        <end position="777"/>
    </location>
</feature>
<dbReference type="VEuPathDB" id="ToxoDB:ETH_00004935"/>
<accession>U6KGD0</accession>
<feature type="compositionally biased region" description="Basic and acidic residues" evidence="1">
    <location>
        <begin position="626"/>
        <end position="642"/>
    </location>
</feature>
<gene>
    <name evidence="3" type="ORF">ETH_00004935</name>
</gene>
<evidence type="ECO:0000259" key="2">
    <source>
        <dbReference type="PROSITE" id="PS50280"/>
    </source>
</evidence>
<feature type="compositionally biased region" description="Polar residues" evidence="1">
    <location>
        <begin position="747"/>
        <end position="760"/>
    </location>
</feature>
<protein>
    <recommendedName>
        <fullName evidence="2">SET domain-containing protein</fullName>
    </recommendedName>
</protein>